<evidence type="ECO:0000256" key="1">
    <source>
        <dbReference type="SAM" id="MobiDB-lite"/>
    </source>
</evidence>
<feature type="region of interest" description="Disordered" evidence="1">
    <location>
        <begin position="1"/>
        <end position="20"/>
    </location>
</feature>
<feature type="transmembrane region" description="Helical" evidence="2">
    <location>
        <begin position="30"/>
        <end position="51"/>
    </location>
</feature>
<dbReference type="Proteomes" id="UP000037511">
    <property type="component" value="Unassembled WGS sequence"/>
</dbReference>
<evidence type="ECO:0000313" key="4">
    <source>
        <dbReference type="Proteomes" id="UP000037511"/>
    </source>
</evidence>
<keyword evidence="2" id="KW-1133">Transmembrane helix</keyword>
<keyword evidence="2" id="KW-0812">Transmembrane</keyword>
<feature type="compositionally biased region" description="Low complexity" evidence="1">
    <location>
        <begin position="10"/>
        <end position="20"/>
    </location>
</feature>
<feature type="transmembrane region" description="Helical" evidence="2">
    <location>
        <begin position="71"/>
        <end position="92"/>
    </location>
</feature>
<name>A0AAW3ICB5_9BURK</name>
<protein>
    <submittedName>
        <fullName evidence="3">Uncharacterized protein</fullName>
    </submittedName>
</protein>
<comment type="caution">
    <text evidence="3">The sequence shown here is derived from an EMBL/GenBank/DDBJ whole genome shotgun (WGS) entry which is preliminary data.</text>
</comment>
<accession>A0AAW3ICB5</accession>
<gene>
    <name evidence="3" type="ORF">AFM18_00630</name>
</gene>
<evidence type="ECO:0000256" key="2">
    <source>
        <dbReference type="SAM" id="Phobius"/>
    </source>
</evidence>
<feature type="transmembrane region" description="Helical" evidence="2">
    <location>
        <begin position="104"/>
        <end position="124"/>
    </location>
</feature>
<organism evidence="3 4">
    <name type="scientific">Achromobacter spanius</name>
    <dbReference type="NCBI Taxonomy" id="217203"/>
    <lineage>
        <taxon>Bacteria</taxon>
        <taxon>Pseudomonadati</taxon>
        <taxon>Pseudomonadota</taxon>
        <taxon>Betaproteobacteria</taxon>
        <taxon>Burkholderiales</taxon>
        <taxon>Alcaligenaceae</taxon>
        <taxon>Achromobacter</taxon>
    </lineage>
</organism>
<evidence type="ECO:0000313" key="3">
    <source>
        <dbReference type="EMBL" id="KNE29557.1"/>
    </source>
</evidence>
<sequence>MKNIKAVDATNTGDTGNTTKTKKTPFGTDLLFLIAGPAIWMVHFLAIYIVNALGCARPRSTLAMAALGLPLSSWLILAGTALALAAMALIAARQARRVREWGLDGFHVWLTAALCLLSALAVIWQTVPVFLVAACG</sequence>
<dbReference type="EMBL" id="LGVG01000001">
    <property type="protein sequence ID" value="KNE29557.1"/>
    <property type="molecule type" value="Genomic_DNA"/>
</dbReference>
<dbReference type="AlphaFoldDB" id="A0AAW3ICB5"/>
<reference evidence="3 4" key="1">
    <citation type="submission" date="2015-07" db="EMBL/GenBank/DDBJ databases">
        <title>Draft genome of Achromobacter spanius.</title>
        <authorList>
            <person name="Wang X."/>
        </authorList>
    </citation>
    <scope>NUCLEOTIDE SEQUENCE [LARGE SCALE GENOMIC DNA]</scope>
    <source>
        <strain evidence="3 4">CGMCC9173</strain>
    </source>
</reference>
<proteinExistence type="predicted"/>
<keyword evidence="2" id="KW-0472">Membrane</keyword>
<dbReference type="RefSeq" id="WP_050444768.1">
    <property type="nucleotide sequence ID" value="NZ_LGVG01000001.1"/>
</dbReference>